<comment type="cofactor">
    <cofactor evidence="8">
        <name>Mg(2+)</name>
        <dbReference type="ChEBI" id="CHEBI:18420"/>
    </cofactor>
</comment>
<evidence type="ECO:0000256" key="5">
    <source>
        <dbReference type="ARBA" id="ARBA00022759"/>
    </source>
</evidence>
<keyword evidence="8" id="KW-0460">Magnesium</keyword>
<keyword evidence="8" id="KW-0698">rRNA processing</keyword>
<evidence type="ECO:0000313" key="13">
    <source>
        <dbReference type="Proteomes" id="UP000602442"/>
    </source>
</evidence>
<keyword evidence="4 8" id="KW-0540">Nuclease</keyword>
<dbReference type="Gene3D" id="1.10.1520.10">
    <property type="entry name" value="Ribonuclease III domain"/>
    <property type="match status" value="1"/>
</dbReference>
<feature type="active site" evidence="8">
    <location>
        <position position="68"/>
    </location>
</feature>
<dbReference type="SMART" id="SM00535">
    <property type="entry name" value="RIBOc"/>
    <property type="match status" value="1"/>
</dbReference>
<organism evidence="12 13">
    <name type="scientific">Aurantiacibacter sediminis</name>
    <dbReference type="NCBI Taxonomy" id="2793064"/>
    <lineage>
        <taxon>Bacteria</taxon>
        <taxon>Pseudomonadati</taxon>
        <taxon>Pseudomonadota</taxon>
        <taxon>Alphaproteobacteria</taxon>
        <taxon>Sphingomonadales</taxon>
        <taxon>Erythrobacteraceae</taxon>
        <taxon>Aurantiacibacter</taxon>
    </lineage>
</organism>
<dbReference type="NCBIfam" id="TIGR02191">
    <property type="entry name" value="RNaseIII"/>
    <property type="match status" value="1"/>
</dbReference>
<keyword evidence="13" id="KW-1185">Reference proteome</keyword>
<dbReference type="PROSITE" id="PS00517">
    <property type="entry name" value="RNASE_3_1"/>
    <property type="match status" value="1"/>
</dbReference>
<feature type="binding site" evidence="8">
    <location>
        <position position="64"/>
    </location>
    <ligand>
        <name>Mg(2+)</name>
        <dbReference type="ChEBI" id="CHEBI:18420"/>
    </ligand>
</feature>
<keyword evidence="8" id="KW-0699">rRNA-binding</keyword>
<evidence type="ECO:0000256" key="9">
    <source>
        <dbReference type="SAM" id="MobiDB-lite"/>
    </source>
</evidence>
<comment type="caution">
    <text evidence="12">The sequence shown here is derived from an EMBL/GenBank/DDBJ whole genome shotgun (WGS) entry which is preliminary data.</text>
</comment>
<dbReference type="SUPFAM" id="SSF54768">
    <property type="entry name" value="dsRNA-binding domain-like"/>
    <property type="match status" value="1"/>
</dbReference>
<dbReference type="InterPro" id="IPR011907">
    <property type="entry name" value="RNase_III"/>
</dbReference>
<dbReference type="SUPFAM" id="SSF69065">
    <property type="entry name" value="RNase III domain-like"/>
    <property type="match status" value="1"/>
</dbReference>
<dbReference type="HAMAP" id="MF_00104">
    <property type="entry name" value="RNase_III"/>
    <property type="match status" value="1"/>
</dbReference>
<protein>
    <recommendedName>
        <fullName evidence="8">Ribonuclease 3</fullName>
        <ecNumber evidence="8">3.1.26.3</ecNumber>
    </recommendedName>
    <alternativeName>
        <fullName evidence="8">Ribonuclease III</fullName>
        <shortName evidence="8">RNase III</shortName>
    </alternativeName>
</protein>
<keyword evidence="7 8" id="KW-0694">RNA-binding</keyword>
<keyword evidence="8" id="KW-0963">Cytoplasm</keyword>
<evidence type="ECO:0000256" key="2">
    <source>
        <dbReference type="ARBA" id="ARBA00010183"/>
    </source>
</evidence>
<evidence type="ECO:0000256" key="3">
    <source>
        <dbReference type="ARBA" id="ARBA00022664"/>
    </source>
</evidence>
<keyword evidence="8" id="KW-0479">Metal-binding</keyword>
<evidence type="ECO:0000259" key="10">
    <source>
        <dbReference type="PROSITE" id="PS50137"/>
    </source>
</evidence>
<keyword evidence="8" id="KW-0819">tRNA processing</keyword>
<evidence type="ECO:0000313" key="12">
    <source>
        <dbReference type="EMBL" id="MBH5322842.1"/>
    </source>
</evidence>
<dbReference type="CDD" id="cd00593">
    <property type="entry name" value="RIBOc"/>
    <property type="match status" value="1"/>
</dbReference>
<comment type="similarity">
    <text evidence="2">Belongs to the ribonuclease III family.</text>
</comment>
<feature type="region of interest" description="Disordered" evidence="9">
    <location>
        <begin position="169"/>
        <end position="201"/>
    </location>
</feature>
<dbReference type="CDD" id="cd10845">
    <property type="entry name" value="DSRM_RNAse_III_family"/>
    <property type="match status" value="1"/>
</dbReference>
<dbReference type="GO" id="GO:0004525">
    <property type="term" value="F:ribonuclease III activity"/>
    <property type="evidence" value="ECO:0007669"/>
    <property type="project" value="UniProtKB-EC"/>
</dbReference>
<gene>
    <name evidence="8 12" type="primary">rnc</name>
    <name evidence="12" type="ORF">I5L03_09610</name>
</gene>
<proteinExistence type="inferred from homology"/>
<keyword evidence="3 8" id="KW-0507">mRNA processing</keyword>
<comment type="subcellular location">
    <subcellularLocation>
        <location evidence="8">Cytoplasm</location>
    </subcellularLocation>
</comment>
<dbReference type="InterPro" id="IPR000999">
    <property type="entry name" value="RNase_III_dom"/>
</dbReference>
<keyword evidence="5 8" id="KW-0255">Endonuclease</keyword>
<accession>A0ABS0N4X6</accession>
<dbReference type="Gene3D" id="3.30.160.20">
    <property type="match status" value="1"/>
</dbReference>
<name>A0ABS0N4X6_9SPHN</name>
<evidence type="ECO:0000256" key="7">
    <source>
        <dbReference type="ARBA" id="ARBA00022884"/>
    </source>
</evidence>
<feature type="domain" description="RNase III" evidence="11">
    <location>
        <begin position="28"/>
        <end position="150"/>
    </location>
</feature>
<evidence type="ECO:0000256" key="8">
    <source>
        <dbReference type="HAMAP-Rule" id="MF_00104"/>
    </source>
</evidence>
<evidence type="ECO:0000256" key="6">
    <source>
        <dbReference type="ARBA" id="ARBA00022801"/>
    </source>
</evidence>
<dbReference type="Proteomes" id="UP000602442">
    <property type="component" value="Unassembled WGS sequence"/>
</dbReference>
<dbReference type="PROSITE" id="PS50142">
    <property type="entry name" value="RNASE_3_2"/>
    <property type="match status" value="1"/>
</dbReference>
<dbReference type="Pfam" id="PF14622">
    <property type="entry name" value="Ribonucleas_3_3"/>
    <property type="match status" value="1"/>
</dbReference>
<feature type="domain" description="DRBM" evidence="10">
    <location>
        <begin position="175"/>
        <end position="243"/>
    </location>
</feature>
<feature type="binding site" evidence="8">
    <location>
        <position position="139"/>
    </location>
    <ligand>
        <name>Mg(2+)</name>
        <dbReference type="ChEBI" id="CHEBI:18420"/>
    </ligand>
</feature>
<dbReference type="EMBL" id="JAEANY010000003">
    <property type="protein sequence ID" value="MBH5322842.1"/>
    <property type="molecule type" value="Genomic_DNA"/>
</dbReference>
<dbReference type="SMART" id="SM00358">
    <property type="entry name" value="DSRM"/>
    <property type="match status" value="1"/>
</dbReference>
<dbReference type="EC" id="3.1.26.3" evidence="8"/>
<evidence type="ECO:0000256" key="4">
    <source>
        <dbReference type="ARBA" id="ARBA00022722"/>
    </source>
</evidence>
<dbReference type="PROSITE" id="PS50137">
    <property type="entry name" value="DS_RBD"/>
    <property type="match status" value="1"/>
</dbReference>
<comment type="function">
    <text evidence="8">Digests double-stranded RNA. Involved in the processing of primary rRNA transcript to yield the immediate precursors to the large and small rRNAs (23S and 16S). Processes some mRNAs, and tRNAs when they are encoded in the rRNA operon. Processes pre-crRNA and tracrRNA of type II CRISPR loci if present in the organism.</text>
</comment>
<keyword evidence="6 8" id="KW-0378">Hydrolase</keyword>
<comment type="subunit">
    <text evidence="8">Homodimer.</text>
</comment>
<dbReference type="InterPro" id="IPR014720">
    <property type="entry name" value="dsRBD_dom"/>
</dbReference>
<dbReference type="PANTHER" id="PTHR11207">
    <property type="entry name" value="RIBONUCLEASE III"/>
    <property type="match status" value="1"/>
</dbReference>
<feature type="active site" evidence="8">
    <location>
        <position position="139"/>
    </location>
</feature>
<dbReference type="Pfam" id="PF00035">
    <property type="entry name" value="dsrm"/>
    <property type="match status" value="1"/>
</dbReference>
<evidence type="ECO:0000259" key="11">
    <source>
        <dbReference type="PROSITE" id="PS50142"/>
    </source>
</evidence>
<dbReference type="PANTHER" id="PTHR11207:SF0">
    <property type="entry name" value="RIBONUCLEASE 3"/>
    <property type="match status" value="1"/>
</dbReference>
<sequence length="243" mass="26813">MAAAVDVVLGCALGPDRGRHLSKLDRATRDWLEDAGFAVNDESLWREALTHGSTGEARDYQRLEFLGDRVLGLTIAHRLYETGRNDEGRMAQRLNALVSKQTCADRARDIGVSDHVIMGKQAREDGAQNSDNVLGDIMEALLGASFLENGFARTEQLICDLWEDPLNGKTGKSKHPKSALQEWAAGNQRRPPEYEVTDVQGPDHARRFTVKVSVYKVGEVEATASGKRDAETEAAKLFMEKFG</sequence>
<comment type="catalytic activity">
    <reaction evidence="1 8">
        <text>Endonucleolytic cleavage to 5'-phosphomonoester.</text>
        <dbReference type="EC" id="3.1.26.3"/>
    </reaction>
</comment>
<dbReference type="InterPro" id="IPR036389">
    <property type="entry name" value="RNase_III_sf"/>
</dbReference>
<reference evidence="12 13" key="1">
    <citation type="submission" date="2020-11" db="EMBL/GenBank/DDBJ databases">
        <title>Erythrobacter sediminis sp. nov., a marine bacterium from a tidal flat of Garorim Bay.</title>
        <authorList>
            <person name="Kim D."/>
            <person name="Yoo Y."/>
            <person name="Kim J.-J."/>
        </authorList>
    </citation>
    <scope>NUCLEOTIDE SEQUENCE [LARGE SCALE GENOMIC DNA]</scope>
    <source>
        <strain evidence="12 13">JGD-13</strain>
    </source>
</reference>
<feature type="binding site" evidence="8">
    <location>
        <position position="136"/>
    </location>
    <ligand>
        <name>Mg(2+)</name>
        <dbReference type="ChEBI" id="CHEBI:18420"/>
    </ligand>
</feature>
<evidence type="ECO:0000256" key="1">
    <source>
        <dbReference type="ARBA" id="ARBA00000109"/>
    </source>
</evidence>